<organism evidence="4 5">
    <name type="scientific">Acropora cervicornis</name>
    <name type="common">Staghorn coral</name>
    <dbReference type="NCBI Taxonomy" id="6130"/>
    <lineage>
        <taxon>Eukaryota</taxon>
        <taxon>Metazoa</taxon>
        <taxon>Cnidaria</taxon>
        <taxon>Anthozoa</taxon>
        <taxon>Hexacorallia</taxon>
        <taxon>Scleractinia</taxon>
        <taxon>Astrocoeniina</taxon>
        <taxon>Acroporidae</taxon>
        <taxon>Acropora</taxon>
    </lineage>
</organism>
<dbReference type="GO" id="GO:0006886">
    <property type="term" value="P:intracellular protein transport"/>
    <property type="evidence" value="ECO:0007669"/>
    <property type="project" value="InterPro"/>
</dbReference>
<dbReference type="EMBL" id="JARQWQ010000015">
    <property type="protein sequence ID" value="KAK2567011.1"/>
    <property type="molecule type" value="Genomic_DNA"/>
</dbReference>
<keyword evidence="5" id="KW-1185">Reference proteome</keyword>
<dbReference type="GO" id="GO:0008333">
    <property type="term" value="P:endosome to lysosome transport"/>
    <property type="evidence" value="ECO:0007669"/>
    <property type="project" value="TreeGrafter"/>
</dbReference>
<dbReference type="Proteomes" id="UP001249851">
    <property type="component" value="Unassembled WGS sequence"/>
</dbReference>
<evidence type="ECO:0000256" key="2">
    <source>
        <dbReference type="ARBA" id="ARBA00023054"/>
    </source>
</evidence>
<name>A0AAD9QTC6_ACRCE</name>
<dbReference type="GO" id="GO:0007040">
    <property type="term" value="P:lysosome organization"/>
    <property type="evidence" value="ECO:0007669"/>
    <property type="project" value="TreeGrafter"/>
</dbReference>
<dbReference type="GO" id="GO:0000149">
    <property type="term" value="F:SNARE binding"/>
    <property type="evidence" value="ECO:0007669"/>
    <property type="project" value="TreeGrafter"/>
</dbReference>
<reference evidence="4" key="1">
    <citation type="journal article" date="2023" name="G3 (Bethesda)">
        <title>Whole genome assembly and annotation of the endangered Caribbean coral Acropora cervicornis.</title>
        <authorList>
            <person name="Selwyn J.D."/>
            <person name="Vollmer S.V."/>
        </authorList>
    </citation>
    <scope>NUCLEOTIDE SEQUENCE</scope>
    <source>
        <strain evidence="4">K2</strain>
    </source>
</reference>
<dbReference type="GO" id="GO:0031083">
    <property type="term" value="C:BLOC-1 complex"/>
    <property type="evidence" value="ECO:0007669"/>
    <property type="project" value="InterPro"/>
</dbReference>
<dbReference type="GO" id="GO:0016079">
    <property type="term" value="P:synaptic vesicle exocytosis"/>
    <property type="evidence" value="ECO:0007669"/>
    <property type="project" value="TreeGrafter"/>
</dbReference>
<sequence length="130" mass="14889">MAAEVKVKKGAFEQGNPTAVENQNALAEGIMQIFKPAVEELDDKVLSVRQSQVELREQIDKLSQDLHRLSELQEIPVDLEPYVKKLMNSRRRVMLVNNILQNAQERLGRLHQSVTRETAKRKALLEPSEF</sequence>
<gene>
    <name evidence="4" type="ORF">P5673_008785</name>
</gene>
<evidence type="ECO:0000313" key="5">
    <source>
        <dbReference type="Proteomes" id="UP001249851"/>
    </source>
</evidence>
<comment type="caution">
    <text evidence="4">The sequence shown here is derived from an EMBL/GenBank/DDBJ whole genome shotgun (WGS) entry which is preliminary data.</text>
</comment>
<dbReference type="AlphaFoldDB" id="A0AAD9QTC6"/>
<protein>
    <recommendedName>
        <fullName evidence="3">Biogenesis of lysosome-related organelles complex 1 subunit 7</fullName>
    </recommendedName>
</protein>
<keyword evidence="2" id="KW-0175">Coiled coil</keyword>
<dbReference type="Pfam" id="PF14712">
    <property type="entry name" value="Snapin_Pallidin"/>
    <property type="match status" value="1"/>
</dbReference>
<dbReference type="GO" id="GO:2000300">
    <property type="term" value="P:regulation of synaptic vesicle exocytosis"/>
    <property type="evidence" value="ECO:0007669"/>
    <property type="project" value="TreeGrafter"/>
</dbReference>
<accession>A0AAD9QTC6</accession>
<evidence type="ECO:0000256" key="1">
    <source>
        <dbReference type="ARBA" id="ARBA00006111"/>
    </source>
</evidence>
<evidence type="ECO:0000256" key="3">
    <source>
        <dbReference type="ARBA" id="ARBA00033330"/>
    </source>
</evidence>
<dbReference type="GO" id="GO:0099078">
    <property type="term" value="C:BORC complex"/>
    <property type="evidence" value="ECO:0007669"/>
    <property type="project" value="TreeGrafter"/>
</dbReference>
<reference evidence="4" key="2">
    <citation type="journal article" date="2023" name="Science">
        <title>Genomic signatures of disease resistance in endangered staghorn corals.</title>
        <authorList>
            <person name="Vollmer S.V."/>
            <person name="Selwyn J.D."/>
            <person name="Despard B.A."/>
            <person name="Roesel C.L."/>
        </authorList>
    </citation>
    <scope>NUCLEOTIDE SEQUENCE</scope>
    <source>
        <strain evidence="4">K2</strain>
    </source>
</reference>
<dbReference type="PANTHER" id="PTHR31305">
    <property type="entry name" value="SNARE-ASSOCIATED PROTEIN SNAPIN"/>
    <property type="match status" value="1"/>
</dbReference>
<dbReference type="PANTHER" id="PTHR31305:SF2">
    <property type="entry name" value="SNARE-ASSOCIATED PROTEIN SNAPIN"/>
    <property type="match status" value="1"/>
</dbReference>
<comment type="similarity">
    <text evidence="1">Belongs to the SNAPIN family.</text>
</comment>
<dbReference type="InterPro" id="IPR028119">
    <property type="entry name" value="Snapin/Pallidin/Snn1"/>
</dbReference>
<dbReference type="InterPro" id="IPR017246">
    <property type="entry name" value="Snapin"/>
</dbReference>
<dbReference type="GO" id="GO:0008021">
    <property type="term" value="C:synaptic vesicle"/>
    <property type="evidence" value="ECO:0007669"/>
    <property type="project" value="TreeGrafter"/>
</dbReference>
<evidence type="ECO:0000313" key="4">
    <source>
        <dbReference type="EMBL" id="KAK2567011.1"/>
    </source>
</evidence>
<proteinExistence type="inferred from homology"/>
<dbReference type="GO" id="GO:0032418">
    <property type="term" value="P:lysosome localization"/>
    <property type="evidence" value="ECO:0007669"/>
    <property type="project" value="TreeGrafter"/>
</dbReference>